<dbReference type="EMBL" id="QVFV01000002">
    <property type="protein sequence ID" value="RZM78804.1"/>
    <property type="molecule type" value="Genomic_DNA"/>
</dbReference>
<dbReference type="PANTHER" id="PTHR36046">
    <property type="entry name" value="PROTEIN, PUTATIVE-RELATED"/>
    <property type="match status" value="1"/>
</dbReference>
<reference evidence="3 4" key="1">
    <citation type="submission" date="2018-11" db="EMBL/GenBank/DDBJ databases">
        <title>Whole genome sequencing of an environmental sample.</title>
        <authorList>
            <person name="Sarangi A.N."/>
            <person name="Singh D."/>
            <person name="Tripathy S."/>
        </authorList>
    </citation>
    <scope>NUCLEOTIDE SEQUENCE [LARGE SCALE GENOMIC DNA]</scope>
    <source>
        <strain evidence="3 4">Lakshadweep</strain>
    </source>
</reference>
<keyword evidence="1" id="KW-1133">Transmembrane helix</keyword>
<feature type="transmembrane region" description="Helical" evidence="1">
    <location>
        <begin position="21"/>
        <end position="39"/>
    </location>
</feature>
<evidence type="ECO:0000313" key="3">
    <source>
        <dbReference type="EMBL" id="RZM78804.1"/>
    </source>
</evidence>
<feature type="domain" description="DUF6737" evidence="2">
    <location>
        <begin position="10"/>
        <end position="65"/>
    </location>
</feature>
<protein>
    <recommendedName>
        <fullName evidence="2">DUF6737 domain-containing protein</fullName>
    </recommendedName>
</protein>
<organism evidence="3 4">
    <name type="scientific">Leptolyngbya iicbica LK</name>
    <dbReference type="NCBI Taxonomy" id="2294035"/>
    <lineage>
        <taxon>Bacteria</taxon>
        <taxon>Bacillati</taxon>
        <taxon>Cyanobacteriota</taxon>
        <taxon>Cyanophyceae</taxon>
        <taxon>Leptolyngbyales</taxon>
        <taxon>Leptolyngbyaceae</taxon>
        <taxon>Leptolyngbya group</taxon>
        <taxon>Leptolyngbya</taxon>
        <taxon>Leptolyngbya iicbica</taxon>
    </lineage>
</organism>
<dbReference type="InterPro" id="IPR046625">
    <property type="entry name" value="DUF6737"/>
</dbReference>
<gene>
    <name evidence="3" type="ORF">DYY88_08405</name>
</gene>
<proteinExistence type="predicted"/>
<keyword evidence="1" id="KW-0812">Transmembrane</keyword>
<evidence type="ECO:0000259" key="2">
    <source>
        <dbReference type="Pfam" id="PF20522"/>
    </source>
</evidence>
<accession>A0A4Q7E8T8</accession>
<dbReference type="AlphaFoldDB" id="A0A4Q7E8T8"/>
<keyword evidence="4" id="KW-1185">Reference proteome</keyword>
<sequence>MFMPESTKMSVWDYKPWWCQPWSILLTGVSIIGGSWFLFHRYWVTGLVAVPILVWMGFFLLVYPRLMAEAGALPEPPDIPTPDNLPKI</sequence>
<dbReference type="PANTHER" id="PTHR36046:SF1">
    <property type="entry name" value="DUF6737 DOMAIN-CONTAINING PROTEIN"/>
    <property type="match status" value="1"/>
</dbReference>
<comment type="caution">
    <text evidence="3">The sequence shown here is derived from an EMBL/GenBank/DDBJ whole genome shotgun (WGS) entry which is preliminary data.</text>
</comment>
<evidence type="ECO:0000256" key="1">
    <source>
        <dbReference type="SAM" id="Phobius"/>
    </source>
</evidence>
<name>A0A4Q7E8T8_9CYAN</name>
<feature type="transmembrane region" description="Helical" evidence="1">
    <location>
        <begin position="45"/>
        <end position="63"/>
    </location>
</feature>
<dbReference type="OrthoDB" id="426582at2"/>
<evidence type="ECO:0000313" key="4">
    <source>
        <dbReference type="Proteomes" id="UP000292459"/>
    </source>
</evidence>
<dbReference type="Proteomes" id="UP000292459">
    <property type="component" value="Unassembled WGS sequence"/>
</dbReference>
<dbReference type="Pfam" id="PF20522">
    <property type="entry name" value="DUF6737"/>
    <property type="match status" value="1"/>
</dbReference>
<keyword evidence="1" id="KW-0472">Membrane</keyword>